<dbReference type="AlphaFoldDB" id="S6C923"/>
<protein>
    <submittedName>
        <fullName evidence="1">Uncharacterized protein</fullName>
    </submittedName>
</protein>
<proteinExistence type="evidence at transcript level"/>
<accession>S6C923</accession>
<sequence length="106" mass="11987">MWRPPTGFQVFQSSGALRIVPSQLQGTSANTRPKRSCSPFELYKLGNLEAEHRCWHSDASLPSKLVTAADGQFIPLTLWTRVDKRCWQTSLPMMTPRLEHGDCLQS</sequence>
<evidence type="ECO:0000313" key="1">
    <source>
        <dbReference type="EMBL" id="BAN65165.1"/>
    </source>
</evidence>
<organism evidence="1">
    <name type="scientific">Babesia bovis</name>
    <dbReference type="NCBI Taxonomy" id="5865"/>
    <lineage>
        <taxon>Eukaryota</taxon>
        <taxon>Sar</taxon>
        <taxon>Alveolata</taxon>
        <taxon>Apicomplexa</taxon>
        <taxon>Aconoidasida</taxon>
        <taxon>Piroplasmida</taxon>
        <taxon>Babesiidae</taxon>
        <taxon>Babesia</taxon>
    </lineage>
</organism>
<name>S6C923_BABBO</name>
<dbReference type="EMBL" id="AK441371">
    <property type="protein sequence ID" value="BAN65165.1"/>
    <property type="molecule type" value="mRNA"/>
</dbReference>
<reference evidence="1" key="1">
    <citation type="journal article" date="2014" name="BMC Genomics">
        <title>The Babesia bovis gene and promoter model: an update from full-length EST analysis.</title>
        <authorList>
            <person name="Yamagishi J."/>
            <person name="Wakaguri H."/>
            <person name="Yokoyama N."/>
            <person name="Yamashita R."/>
            <person name="Suzuki Y."/>
            <person name="Xuan X."/>
            <person name="Igarashi I."/>
        </authorList>
    </citation>
    <scope>NUCLEOTIDE SEQUENCE</scope>
    <source>
        <strain evidence="1">Texas</strain>
    </source>
</reference>